<keyword evidence="3" id="KW-1185">Reference proteome</keyword>
<evidence type="ECO:0000313" key="2">
    <source>
        <dbReference type="EMBL" id="PFX28798.1"/>
    </source>
</evidence>
<evidence type="ECO:0000256" key="1">
    <source>
        <dbReference type="SAM" id="SignalP"/>
    </source>
</evidence>
<gene>
    <name evidence="2" type="ORF">AWC38_SpisGene6509</name>
</gene>
<dbReference type="Proteomes" id="UP000225706">
    <property type="component" value="Unassembled WGS sequence"/>
</dbReference>
<keyword evidence="1" id="KW-0732">Signal</keyword>
<proteinExistence type="predicted"/>
<comment type="caution">
    <text evidence="2">The sequence shown here is derived from an EMBL/GenBank/DDBJ whole genome shotgun (WGS) entry which is preliminary data.</text>
</comment>
<dbReference type="EMBL" id="LSMT01000077">
    <property type="protein sequence ID" value="PFX28798.1"/>
    <property type="molecule type" value="Genomic_DNA"/>
</dbReference>
<organism evidence="2 3">
    <name type="scientific">Stylophora pistillata</name>
    <name type="common">Smooth cauliflower coral</name>
    <dbReference type="NCBI Taxonomy" id="50429"/>
    <lineage>
        <taxon>Eukaryota</taxon>
        <taxon>Metazoa</taxon>
        <taxon>Cnidaria</taxon>
        <taxon>Anthozoa</taxon>
        <taxon>Hexacorallia</taxon>
        <taxon>Scleractinia</taxon>
        <taxon>Astrocoeniina</taxon>
        <taxon>Pocilloporidae</taxon>
        <taxon>Stylophora</taxon>
    </lineage>
</organism>
<reference evidence="3" key="1">
    <citation type="journal article" date="2017" name="bioRxiv">
        <title>Comparative analysis of the genomes of Stylophora pistillata and Acropora digitifera provides evidence for extensive differences between species of corals.</title>
        <authorList>
            <person name="Voolstra C.R."/>
            <person name="Li Y."/>
            <person name="Liew Y.J."/>
            <person name="Baumgarten S."/>
            <person name="Zoccola D."/>
            <person name="Flot J.-F."/>
            <person name="Tambutte S."/>
            <person name="Allemand D."/>
            <person name="Aranda M."/>
        </authorList>
    </citation>
    <scope>NUCLEOTIDE SEQUENCE [LARGE SCALE GENOMIC DNA]</scope>
</reference>
<sequence>MFALLLFGAFLTTAQGSSFRMIELEDGLPLAPIPIPVEVQFITQNDQQFPGKKNVSYHAALCGGCSFDGLNARFAVNLANNPWDKDSGDYITVYVRASDPTGQVIATNLINEDTAVPDFNFTYSAKYKDLFFDVVTGPAPAFTFTLSLTFDYKDRVYLPLPCVPRWQMTDEEYAVAKNYRRKGVESAGNLVPIFISSSIQSVQTRRHKLYTLDYCFGPEHHYNITITVIANDQQSGFATYACKKTYKKGNCDVETPFSDISGGAVNVVPVGLDGPQDYGPVLVRVRGDGRYDLNNNFTLASSYPR</sequence>
<name>A0A2B4SJP1_STYPI</name>
<dbReference type="OrthoDB" id="5953782at2759"/>
<protein>
    <submittedName>
        <fullName evidence="2">Uncharacterized protein</fullName>
    </submittedName>
</protein>
<feature type="signal peptide" evidence="1">
    <location>
        <begin position="1"/>
        <end position="16"/>
    </location>
</feature>
<feature type="chain" id="PRO_5012563947" evidence="1">
    <location>
        <begin position="17"/>
        <end position="305"/>
    </location>
</feature>
<evidence type="ECO:0000313" key="3">
    <source>
        <dbReference type="Proteomes" id="UP000225706"/>
    </source>
</evidence>
<accession>A0A2B4SJP1</accession>
<dbReference type="AlphaFoldDB" id="A0A2B4SJP1"/>